<keyword evidence="1" id="KW-1133">Transmembrane helix</keyword>
<dbReference type="AlphaFoldDB" id="A0A1W1C3A4"/>
<name>A0A1W1C3A4_9ZZZZ</name>
<keyword evidence="1" id="KW-0472">Membrane</keyword>
<evidence type="ECO:0000256" key="1">
    <source>
        <dbReference type="SAM" id="Phobius"/>
    </source>
</evidence>
<gene>
    <name evidence="2" type="ORF">MNB_SV-12-1027</name>
</gene>
<accession>A0A1W1C3A4</accession>
<feature type="transmembrane region" description="Helical" evidence="1">
    <location>
        <begin position="33"/>
        <end position="52"/>
    </location>
</feature>
<evidence type="ECO:0000313" key="2">
    <source>
        <dbReference type="EMBL" id="SFV60207.1"/>
    </source>
</evidence>
<proteinExistence type="predicted"/>
<sequence>MCVEKLQKILLAMALGIVMMLIGMQSFKLAVMLQFIIMVMLLVSGLTGFCFITKVLSSAFPPCNKDKN</sequence>
<organism evidence="2">
    <name type="scientific">hydrothermal vent metagenome</name>
    <dbReference type="NCBI Taxonomy" id="652676"/>
    <lineage>
        <taxon>unclassified sequences</taxon>
        <taxon>metagenomes</taxon>
        <taxon>ecological metagenomes</taxon>
    </lineage>
</organism>
<evidence type="ECO:0008006" key="3">
    <source>
        <dbReference type="Google" id="ProtNLM"/>
    </source>
</evidence>
<reference evidence="2" key="1">
    <citation type="submission" date="2016-10" db="EMBL/GenBank/DDBJ databases">
        <authorList>
            <person name="de Groot N.N."/>
        </authorList>
    </citation>
    <scope>NUCLEOTIDE SEQUENCE</scope>
</reference>
<keyword evidence="1" id="KW-0812">Transmembrane</keyword>
<protein>
    <recommendedName>
        <fullName evidence="3">Rhodanese-related sulfurtransferase</fullName>
    </recommendedName>
</protein>
<feature type="transmembrane region" description="Helical" evidence="1">
    <location>
        <begin position="9"/>
        <end position="27"/>
    </location>
</feature>
<dbReference type="EMBL" id="FPHE01000095">
    <property type="protein sequence ID" value="SFV60207.1"/>
    <property type="molecule type" value="Genomic_DNA"/>
</dbReference>